<dbReference type="Pfam" id="PF24985">
    <property type="entry name" value="DUF7775"/>
    <property type="match status" value="1"/>
</dbReference>
<reference evidence="4" key="1">
    <citation type="submission" date="2025-08" db="UniProtKB">
        <authorList>
            <consortium name="RefSeq"/>
        </authorList>
    </citation>
    <scope>IDENTIFICATION</scope>
</reference>
<dbReference type="GeneID" id="108018589"/>
<feature type="transmembrane region" description="Helical" evidence="1">
    <location>
        <begin position="51"/>
        <end position="71"/>
    </location>
</feature>
<feature type="domain" description="DUF7775" evidence="2">
    <location>
        <begin position="9"/>
        <end position="161"/>
    </location>
</feature>
<keyword evidence="3" id="KW-1185">Reference proteome</keyword>
<dbReference type="AlphaFoldDB" id="A0AB39ZRL1"/>
<evidence type="ECO:0000313" key="4">
    <source>
        <dbReference type="RefSeq" id="XP_016941637.4"/>
    </source>
</evidence>
<dbReference type="RefSeq" id="XP_016941637.4">
    <property type="nucleotide sequence ID" value="XM_017086148.4"/>
</dbReference>
<dbReference type="PANTHER" id="PTHR41152">
    <property type="entry name" value="AT26438P-RELATED"/>
    <property type="match status" value="1"/>
</dbReference>
<dbReference type="PANTHER" id="PTHR41152:SF8">
    <property type="entry name" value="AT26438P-RELATED"/>
    <property type="match status" value="1"/>
</dbReference>
<gene>
    <name evidence="4" type="primary">LOC108018589</name>
</gene>
<feature type="transmembrane region" description="Helical" evidence="1">
    <location>
        <begin position="12"/>
        <end position="31"/>
    </location>
</feature>
<organism evidence="3 4">
    <name type="scientific">Drosophila suzukii</name>
    <name type="common">Spotted-wing drosophila fruit fly</name>
    <dbReference type="NCBI Taxonomy" id="28584"/>
    <lineage>
        <taxon>Eukaryota</taxon>
        <taxon>Metazoa</taxon>
        <taxon>Ecdysozoa</taxon>
        <taxon>Arthropoda</taxon>
        <taxon>Hexapoda</taxon>
        <taxon>Insecta</taxon>
        <taxon>Pterygota</taxon>
        <taxon>Neoptera</taxon>
        <taxon>Endopterygota</taxon>
        <taxon>Diptera</taxon>
        <taxon>Brachycera</taxon>
        <taxon>Muscomorpha</taxon>
        <taxon>Ephydroidea</taxon>
        <taxon>Drosophilidae</taxon>
        <taxon>Drosophila</taxon>
        <taxon>Sophophora</taxon>
    </lineage>
</organism>
<evidence type="ECO:0000313" key="3">
    <source>
        <dbReference type="Proteomes" id="UP001652628"/>
    </source>
</evidence>
<protein>
    <recommendedName>
        <fullName evidence="2">DUF7775 domain-containing protein</fullName>
    </recommendedName>
</protein>
<keyword evidence="1" id="KW-0472">Membrane</keyword>
<feature type="transmembrane region" description="Helical" evidence="1">
    <location>
        <begin position="83"/>
        <end position="102"/>
    </location>
</feature>
<sequence>MRVYLYQMRPVLFLFYIVETAANMLLIHYYLKTFVFVNLALMGWGDFVNQYLYMLCFYIFTVLTTFASINLCTGNHCSIVEEVVRPLLGFVTYTICSLMVLSDAQSDIYVLYSDKKPDDLLMPEKPMHPYFDNIRLQATISLVISVIFLLHCLIALDVLLSNEDSDDERSSDNSQPSDPSDDIVDELDYVPVRLYVLGGVAQRWLEQYQWFQDFTRSGVSNI</sequence>
<accession>A0AB39ZRL1</accession>
<dbReference type="Proteomes" id="UP001652628">
    <property type="component" value="Chromosome 3"/>
</dbReference>
<evidence type="ECO:0000256" key="1">
    <source>
        <dbReference type="SAM" id="Phobius"/>
    </source>
</evidence>
<keyword evidence="1" id="KW-1133">Transmembrane helix</keyword>
<name>A0AB39ZRL1_DROSZ</name>
<dbReference type="InterPro" id="IPR056677">
    <property type="entry name" value="DUF7775"/>
</dbReference>
<proteinExistence type="predicted"/>
<feature type="transmembrane region" description="Helical" evidence="1">
    <location>
        <begin position="136"/>
        <end position="160"/>
    </location>
</feature>
<evidence type="ECO:0000259" key="2">
    <source>
        <dbReference type="Pfam" id="PF24985"/>
    </source>
</evidence>
<keyword evidence="1" id="KW-0812">Transmembrane</keyword>